<feature type="region of interest" description="Disordered" evidence="1">
    <location>
        <begin position="131"/>
        <end position="171"/>
    </location>
</feature>
<dbReference type="EMBL" id="QJNU01000396">
    <property type="protein sequence ID" value="RYP00164.1"/>
    <property type="molecule type" value="Genomic_DNA"/>
</dbReference>
<feature type="transmembrane region" description="Helical" evidence="2">
    <location>
        <begin position="69"/>
        <end position="89"/>
    </location>
</feature>
<keyword evidence="2" id="KW-0472">Membrane</keyword>
<evidence type="ECO:0000256" key="1">
    <source>
        <dbReference type="SAM" id="MobiDB-lite"/>
    </source>
</evidence>
<dbReference type="OrthoDB" id="4743520at2759"/>
<dbReference type="AlphaFoldDB" id="A0A4Q4T4C4"/>
<accession>A0A4Q4T4C4</accession>
<organism evidence="3 4">
    <name type="scientific">Monosporascus ibericus</name>
    <dbReference type="NCBI Taxonomy" id="155417"/>
    <lineage>
        <taxon>Eukaryota</taxon>
        <taxon>Fungi</taxon>
        <taxon>Dikarya</taxon>
        <taxon>Ascomycota</taxon>
        <taxon>Pezizomycotina</taxon>
        <taxon>Sordariomycetes</taxon>
        <taxon>Xylariomycetidae</taxon>
        <taxon>Xylariales</taxon>
        <taxon>Xylariales incertae sedis</taxon>
        <taxon>Monosporascus</taxon>
    </lineage>
</organism>
<name>A0A4Q4T4C4_9PEZI</name>
<reference evidence="3 4" key="1">
    <citation type="submission" date="2018-06" db="EMBL/GenBank/DDBJ databases">
        <title>Complete Genomes of Monosporascus.</title>
        <authorList>
            <person name="Robinson A.J."/>
            <person name="Natvig D.O."/>
        </authorList>
    </citation>
    <scope>NUCLEOTIDE SEQUENCE [LARGE SCALE GENOMIC DNA]</scope>
    <source>
        <strain evidence="3 4">CBS 110550</strain>
    </source>
</reference>
<keyword evidence="4" id="KW-1185">Reference proteome</keyword>
<feature type="region of interest" description="Disordered" evidence="1">
    <location>
        <begin position="515"/>
        <end position="656"/>
    </location>
</feature>
<feature type="transmembrane region" description="Helical" evidence="2">
    <location>
        <begin position="34"/>
        <end position="57"/>
    </location>
</feature>
<protein>
    <submittedName>
        <fullName evidence="3">Uncharacterized protein</fullName>
    </submittedName>
</protein>
<keyword evidence="2" id="KW-1133">Transmembrane helix</keyword>
<comment type="caution">
    <text evidence="3">The sequence shown here is derived from an EMBL/GenBank/DDBJ whole genome shotgun (WGS) entry which is preliminary data.</text>
</comment>
<feature type="compositionally biased region" description="Low complexity" evidence="1">
    <location>
        <begin position="639"/>
        <end position="656"/>
    </location>
</feature>
<feature type="compositionally biased region" description="Basic residues" evidence="1">
    <location>
        <begin position="570"/>
        <end position="594"/>
    </location>
</feature>
<dbReference type="Proteomes" id="UP000293360">
    <property type="component" value="Unassembled WGS sequence"/>
</dbReference>
<evidence type="ECO:0000313" key="4">
    <source>
        <dbReference type="Proteomes" id="UP000293360"/>
    </source>
</evidence>
<evidence type="ECO:0000256" key="2">
    <source>
        <dbReference type="SAM" id="Phobius"/>
    </source>
</evidence>
<sequence length="656" mass="71017">MEHGEQNPAADLEKGYGKHDRVAAHCVRDVTYRVIPICAVILVFFSDGAILVCTLAFDKPVPRQGAVGISIMLAVLFFLFGLGGMYVYWKEHPRPAPKVANSLERPPPENTRRDKTVSMLRTLKKRGKRLTSYVSNRSRSDDTSSRIIDGLDGVHTRSPRRSDRAEFVQTRTSDELTIQHPAPPGHENYEQGEAVAAHLQRNTWVQVRGTNRVNIPQNARIQQPGAPLQPNTLNRAPGGAHANSLQTPARADPLQAIHQYRGENRAYDSPRVPQGPDRAPRGGHVGDITSAAPAGYNARPSHLRANPQTPHTMAAHVSHQRNLFNQSNPPQSDTRSVASARGHVNEFSGWNTGGARVNLARVPDPPYLTEEAEAAYLQSELTNWIGARARSALVSAAAQDGIESSAAAAAAAPSPPERAGSQGSLRSADKSSPAPSIKPLGPGATKTTTPPSKFAAGTSKRRQKRAGDKSPAAYAHGRARSAAASFEAGFHKLEADHASQQAALQRLSEVLRASRPEQRAAVPARQPATPDTEGKGAGIEMQRLKQRQEQNVTPKWKPLPVTGGAGGATRKVRVRIMRTTPRRRRRRQRQRSPRKAASLPAAWLSMVKRLPGKGPAPPPLAERAYLPLPPRRSSHSRRAGVVSGSSGSASVSTWKR</sequence>
<feature type="compositionally biased region" description="Basic and acidic residues" evidence="1">
    <location>
        <begin position="152"/>
        <end position="166"/>
    </location>
</feature>
<feature type="region of interest" description="Disordered" evidence="1">
    <location>
        <begin position="407"/>
        <end position="478"/>
    </location>
</feature>
<proteinExistence type="predicted"/>
<gene>
    <name evidence="3" type="ORF">DL764_006595</name>
</gene>
<keyword evidence="2" id="KW-0812">Transmembrane</keyword>
<evidence type="ECO:0000313" key="3">
    <source>
        <dbReference type="EMBL" id="RYP00164.1"/>
    </source>
</evidence>